<dbReference type="RefSeq" id="WP_303308954.1">
    <property type="nucleotide sequence ID" value="NZ_JAODOP010000001.1"/>
</dbReference>
<organism evidence="2 3">
    <name type="scientific">Flavivirga spongiicola</name>
    <dbReference type="NCBI Taxonomy" id="421621"/>
    <lineage>
        <taxon>Bacteria</taxon>
        <taxon>Pseudomonadati</taxon>
        <taxon>Bacteroidota</taxon>
        <taxon>Flavobacteriia</taxon>
        <taxon>Flavobacteriales</taxon>
        <taxon>Flavobacteriaceae</taxon>
        <taxon>Flavivirga</taxon>
    </lineage>
</organism>
<dbReference type="InterPro" id="IPR001173">
    <property type="entry name" value="Glyco_trans_2-like"/>
</dbReference>
<reference evidence="2 3" key="1">
    <citation type="submission" date="2022-09" db="EMBL/GenBank/DDBJ databases">
        <title>Genome sequencing of Flavivirga sp. MEBiC05379.</title>
        <authorList>
            <person name="Oh H.-M."/>
            <person name="Kwon K.K."/>
            <person name="Park M.J."/>
            <person name="Yang S.-H."/>
        </authorList>
    </citation>
    <scope>NUCLEOTIDE SEQUENCE [LARGE SCALE GENOMIC DNA]</scope>
    <source>
        <strain evidence="2 3">MEBiC05379</strain>
    </source>
</reference>
<evidence type="ECO:0000313" key="3">
    <source>
        <dbReference type="Proteomes" id="UP001337305"/>
    </source>
</evidence>
<keyword evidence="3" id="KW-1185">Reference proteome</keyword>
<gene>
    <name evidence="2" type="ORF">N1F79_02345</name>
</gene>
<dbReference type="InterPro" id="IPR029044">
    <property type="entry name" value="Nucleotide-diphossugar_trans"/>
</dbReference>
<dbReference type="Proteomes" id="UP001337305">
    <property type="component" value="Unassembled WGS sequence"/>
</dbReference>
<comment type="caution">
    <text evidence="2">The sequence shown here is derived from an EMBL/GenBank/DDBJ whole genome shotgun (WGS) entry which is preliminary data.</text>
</comment>
<dbReference type="Pfam" id="PF00535">
    <property type="entry name" value="Glycos_transf_2"/>
    <property type="match status" value="1"/>
</dbReference>
<dbReference type="CDD" id="cd00761">
    <property type="entry name" value="Glyco_tranf_GTA_type"/>
    <property type="match status" value="1"/>
</dbReference>
<name>A0ABU7XN69_9FLAO</name>
<dbReference type="Gene3D" id="3.90.550.10">
    <property type="entry name" value="Spore Coat Polysaccharide Biosynthesis Protein SpsA, Chain A"/>
    <property type="match status" value="1"/>
</dbReference>
<protein>
    <submittedName>
        <fullName evidence="2">Glycosyltransferase family 2 protein</fullName>
    </submittedName>
</protein>
<proteinExistence type="predicted"/>
<accession>A0ABU7XN69</accession>
<dbReference type="EMBL" id="JAODOP010000001">
    <property type="protein sequence ID" value="MEF3831958.1"/>
    <property type="molecule type" value="Genomic_DNA"/>
</dbReference>
<feature type="domain" description="Glycosyltransferase 2-like" evidence="1">
    <location>
        <begin position="45"/>
        <end position="157"/>
    </location>
</feature>
<evidence type="ECO:0000259" key="1">
    <source>
        <dbReference type="Pfam" id="PF00535"/>
    </source>
</evidence>
<evidence type="ECO:0000313" key="2">
    <source>
        <dbReference type="EMBL" id="MEF3831958.1"/>
    </source>
</evidence>
<sequence>MRIEANPTRDKKIPIEVGYHRVIIPLYVPKEKDYYKDAFRIFKLCLESLIKTTSNNIKISVISNGCCNSVNQKLFNLYEEGLFEELIIEKEGIGKINSVLKALRTCNERLITITDADVLFLNEWEKEVVSVFEHFPKAGAVCPVPIYRKHKELTGNIWMDHLFSNKMKFSKVLNPEAMTLFAKSIGWPWLDEKYKDVILTLDSKKQKKAVVGCSHFVTTYKKEVFDKLPKGNTEFKISGDSEYRYTDLPVLKAGGYRLSTYDNYAYHMGNIYEEWMGEVFDEIKNEHNTYELDLQSLKNGKYAVIKHRFFTKLLKSSLIHLMLLKLKGLPKSKFKNFISGQN</sequence>
<dbReference type="SUPFAM" id="SSF53448">
    <property type="entry name" value="Nucleotide-diphospho-sugar transferases"/>
    <property type="match status" value="1"/>
</dbReference>